<dbReference type="SUPFAM" id="SSF52540">
    <property type="entry name" value="P-loop containing nucleoside triphosphate hydrolases"/>
    <property type="match status" value="2"/>
</dbReference>
<accession>M1VL28</accession>
<dbReference type="Pfam" id="PF00271">
    <property type="entry name" value="Helicase_C"/>
    <property type="match status" value="1"/>
</dbReference>
<dbReference type="CDD" id="cd18010">
    <property type="entry name" value="DEXHc_HARP_SMARCAL1"/>
    <property type="match status" value="1"/>
</dbReference>
<evidence type="ECO:0000313" key="10">
    <source>
        <dbReference type="EMBL" id="BAM82343.1"/>
    </source>
</evidence>
<dbReference type="eggNOG" id="KOG1000">
    <property type="taxonomic scope" value="Eukaryota"/>
</dbReference>
<dbReference type="Gene3D" id="3.40.50.300">
    <property type="entry name" value="P-loop containing nucleotide triphosphate hydrolases"/>
    <property type="match status" value="1"/>
</dbReference>
<name>M1VL28_CYAM1</name>
<dbReference type="STRING" id="280699.M1VL28"/>
<dbReference type="OrthoDB" id="448448at2759"/>
<evidence type="ECO:0000256" key="3">
    <source>
        <dbReference type="ARBA" id="ARBA00022801"/>
    </source>
</evidence>
<reference evidence="10 11" key="1">
    <citation type="journal article" date="2004" name="Nature">
        <title>Genome sequence of the ultrasmall unicellular red alga Cyanidioschyzon merolae 10D.</title>
        <authorList>
            <person name="Matsuzaki M."/>
            <person name="Misumi O."/>
            <person name="Shin-i T."/>
            <person name="Maruyama S."/>
            <person name="Takahara M."/>
            <person name="Miyagishima S."/>
            <person name="Mori T."/>
            <person name="Nishida K."/>
            <person name="Yagisawa F."/>
            <person name="Nishida K."/>
            <person name="Yoshida Y."/>
            <person name="Nishimura Y."/>
            <person name="Nakao S."/>
            <person name="Kobayashi T."/>
            <person name="Momoyama Y."/>
            <person name="Higashiyama T."/>
            <person name="Minoda A."/>
            <person name="Sano M."/>
            <person name="Nomoto H."/>
            <person name="Oishi K."/>
            <person name="Hayashi H."/>
            <person name="Ohta F."/>
            <person name="Nishizaka S."/>
            <person name="Haga S."/>
            <person name="Miura S."/>
            <person name="Morishita T."/>
            <person name="Kabeya Y."/>
            <person name="Terasawa K."/>
            <person name="Suzuki Y."/>
            <person name="Ishii Y."/>
            <person name="Asakawa S."/>
            <person name="Takano H."/>
            <person name="Ohta N."/>
            <person name="Kuroiwa H."/>
            <person name="Tanaka K."/>
            <person name="Shimizu N."/>
            <person name="Sugano S."/>
            <person name="Sato N."/>
            <person name="Nozaki H."/>
            <person name="Ogasawara N."/>
            <person name="Kohara Y."/>
            <person name="Kuroiwa T."/>
        </authorList>
    </citation>
    <scope>NUCLEOTIDE SEQUENCE [LARGE SCALE GENOMIC DNA]</scope>
    <source>
        <strain evidence="10 11">10D</strain>
    </source>
</reference>
<dbReference type="SMART" id="SM00490">
    <property type="entry name" value="HELICc"/>
    <property type="match status" value="1"/>
</dbReference>
<dbReference type="GO" id="GO:0016787">
    <property type="term" value="F:hydrolase activity"/>
    <property type="evidence" value="ECO:0007669"/>
    <property type="project" value="UniProtKB-KW"/>
</dbReference>
<dbReference type="GO" id="GO:0006281">
    <property type="term" value="P:DNA repair"/>
    <property type="evidence" value="ECO:0007669"/>
    <property type="project" value="TreeGrafter"/>
</dbReference>
<feature type="region of interest" description="Disordered" evidence="6">
    <location>
        <begin position="115"/>
        <end position="155"/>
    </location>
</feature>
<dbReference type="Gramene" id="CMR070CT">
    <property type="protein sequence ID" value="CMR070CT"/>
    <property type="gene ID" value="CMR070C"/>
</dbReference>
<keyword evidence="2 5" id="KW-0863">Zinc-finger</keyword>
<dbReference type="InterPro" id="IPR010666">
    <property type="entry name" value="Znf_GRF"/>
</dbReference>
<dbReference type="RefSeq" id="XP_005538379.1">
    <property type="nucleotide sequence ID" value="XM_005538322.1"/>
</dbReference>
<dbReference type="CDD" id="cd18793">
    <property type="entry name" value="SF2_C_SNF"/>
    <property type="match status" value="1"/>
</dbReference>
<dbReference type="Pfam" id="PF00176">
    <property type="entry name" value="SNF2-rel_dom"/>
    <property type="match status" value="1"/>
</dbReference>
<keyword evidence="4" id="KW-0862">Zinc</keyword>
<organism evidence="10 11">
    <name type="scientific">Cyanidioschyzon merolae (strain NIES-3377 / 10D)</name>
    <name type="common">Unicellular red alga</name>
    <dbReference type="NCBI Taxonomy" id="280699"/>
    <lineage>
        <taxon>Eukaryota</taxon>
        <taxon>Rhodophyta</taxon>
        <taxon>Bangiophyceae</taxon>
        <taxon>Cyanidiales</taxon>
        <taxon>Cyanidiaceae</taxon>
        <taxon>Cyanidioschyzon</taxon>
    </lineage>
</organism>
<evidence type="ECO:0000259" key="9">
    <source>
        <dbReference type="PROSITE" id="PS51999"/>
    </source>
</evidence>
<dbReference type="EMBL" id="AP006500">
    <property type="protein sequence ID" value="BAM82343.1"/>
    <property type="molecule type" value="Genomic_DNA"/>
</dbReference>
<gene>
    <name evidence="10" type="ORF">CYME_CMR070C</name>
</gene>
<feature type="compositionally biased region" description="Polar residues" evidence="6">
    <location>
        <begin position="117"/>
        <end position="135"/>
    </location>
</feature>
<evidence type="ECO:0000256" key="2">
    <source>
        <dbReference type="ARBA" id="ARBA00022771"/>
    </source>
</evidence>
<reference evidence="10 11" key="2">
    <citation type="journal article" date="2007" name="BMC Biol.">
        <title>A 100%-complete sequence reveals unusually simple genomic features in the hot-spring red alga Cyanidioschyzon merolae.</title>
        <authorList>
            <person name="Nozaki H."/>
            <person name="Takano H."/>
            <person name="Misumi O."/>
            <person name="Terasawa K."/>
            <person name="Matsuzaki M."/>
            <person name="Maruyama S."/>
            <person name="Nishida K."/>
            <person name="Yagisawa F."/>
            <person name="Yoshida Y."/>
            <person name="Fujiwara T."/>
            <person name="Takio S."/>
            <person name="Tamura K."/>
            <person name="Chung S.J."/>
            <person name="Nakamura S."/>
            <person name="Kuroiwa H."/>
            <person name="Tanaka K."/>
            <person name="Sato N."/>
            <person name="Kuroiwa T."/>
        </authorList>
    </citation>
    <scope>NUCLEOTIDE SEQUENCE [LARGE SCALE GENOMIC DNA]</scope>
    <source>
        <strain evidence="10 11">10D</strain>
    </source>
</reference>
<dbReference type="GeneID" id="16996714"/>
<dbReference type="InterPro" id="IPR049730">
    <property type="entry name" value="SNF2/RAD54-like_C"/>
</dbReference>
<sequence>MGERESYASSVRRCFHGEPATRRQVLKPGSNTGRFFWACARTLRSGQRCAYFVWDSHSGVYETVQAADGARTSLGDQVQADPTSKKLESTRGRVPGAASSRTCGSGPFWEALRNTKRSGTSQDQLPQFSLSSDPQAGSAAIRAGSGLEKRPSKERAGTQWLVEIGDGEHFHLWPQKNSEANAYMLFQLAQRVPGAVLEPSKERLRIPLSSWTATSAAVAALEGSIRGHPPQRLMQNLVNLRRRLEDRNGEKQCFAEVLAHARASLASIQLWEQLLPFQRTGVERAIVQGGRVLLADEMGLGKTIQAIAIAWVLRKDWPVLIVCPSSLRGAWCREWRDRLAGASLTPSDIHVLETATDAGKPLRAVNIVSYDLVGRLADAQLQRVGVLILDESHYIKSVDAKRTQFLLPWLKRIPRVLLLTGTPALSRPAELFTQLHGLAPSIFSDWKEFAYRYCGARSTPWKALDTSGATNLSELHRILTQTVMIRRLKAEILDQLPRKERGVAYVEPAASTPEQLHAVLDELAATEQKASTGDQQAASKVKALMSKAFHLTAVAKVPAVLAQCADIWRTGHKFLLFAYHELMLDAVEGWLREQQGTWIRIDGKTQVTERQALVDRFQDDPQCRVALLALTAAGAGLTLTAAHVVLFAELYWNPGTLRQAEDRVHRIGQKESVSIRYLILPRSLDDRMWRSVQNKLDILHSSLDGKIDRERVNVVAGSAWNAPEPGPLDRFFKRRSQGVVSSPEPGADEPTSVRSSSVPDAFEQDHVPVIESFEPEEPPEIPSSFLNSELGSGSNRTQFQREARKRTFQEIEPNNALPSS</sequence>
<feature type="compositionally biased region" description="Polar residues" evidence="6">
    <location>
        <begin position="786"/>
        <end position="798"/>
    </location>
</feature>
<evidence type="ECO:0000259" key="7">
    <source>
        <dbReference type="PROSITE" id="PS51192"/>
    </source>
</evidence>
<feature type="domain" description="GRF-type" evidence="9">
    <location>
        <begin position="14"/>
        <end position="58"/>
    </location>
</feature>
<keyword evidence="3" id="KW-0378">Hydrolase</keyword>
<dbReference type="PROSITE" id="PS51194">
    <property type="entry name" value="HELICASE_CTER"/>
    <property type="match status" value="1"/>
</dbReference>
<dbReference type="GO" id="GO:0005524">
    <property type="term" value="F:ATP binding"/>
    <property type="evidence" value="ECO:0007669"/>
    <property type="project" value="InterPro"/>
</dbReference>
<dbReference type="PANTHER" id="PTHR45766:SF6">
    <property type="entry name" value="SWI_SNF-RELATED MATRIX-ASSOCIATED ACTIN-DEPENDENT REGULATOR OF CHROMATIN SUBFAMILY A-LIKE PROTEIN 1"/>
    <property type="match status" value="1"/>
</dbReference>
<keyword evidence="11" id="KW-1185">Reference proteome</keyword>
<protein>
    <submittedName>
        <fullName evidence="10">SWI/SNF related, matrix associated, actin dependent regulator of chromatin, subfamily a-like</fullName>
    </submittedName>
</protein>
<feature type="domain" description="Helicase C-terminal" evidence="8">
    <location>
        <begin position="560"/>
        <end position="715"/>
    </location>
</feature>
<feature type="region of interest" description="Disordered" evidence="6">
    <location>
        <begin position="72"/>
        <end position="102"/>
    </location>
</feature>
<feature type="region of interest" description="Disordered" evidence="6">
    <location>
        <begin position="736"/>
        <end position="820"/>
    </location>
</feature>
<dbReference type="OMA" id="HIADART"/>
<dbReference type="InterPro" id="IPR001650">
    <property type="entry name" value="Helicase_C-like"/>
</dbReference>
<dbReference type="AlphaFoldDB" id="M1VL28"/>
<dbReference type="PANTHER" id="PTHR45766">
    <property type="entry name" value="DNA ANNEALING HELICASE AND ENDONUCLEASE ZRANB3 FAMILY MEMBER"/>
    <property type="match status" value="1"/>
</dbReference>
<proteinExistence type="predicted"/>
<evidence type="ECO:0000256" key="5">
    <source>
        <dbReference type="PROSITE-ProRule" id="PRU01343"/>
    </source>
</evidence>
<dbReference type="SMART" id="SM00487">
    <property type="entry name" value="DEXDc"/>
    <property type="match status" value="1"/>
</dbReference>
<dbReference type="Gene3D" id="3.40.50.10810">
    <property type="entry name" value="Tandem AAA-ATPase domain"/>
    <property type="match status" value="1"/>
</dbReference>
<evidence type="ECO:0000313" key="11">
    <source>
        <dbReference type="Proteomes" id="UP000007014"/>
    </source>
</evidence>
<dbReference type="PROSITE" id="PS51192">
    <property type="entry name" value="HELICASE_ATP_BIND_1"/>
    <property type="match status" value="1"/>
</dbReference>
<dbReference type="InterPro" id="IPR027417">
    <property type="entry name" value="P-loop_NTPase"/>
</dbReference>
<evidence type="ECO:0000256" key="6">
    <source>
        <dbReference type="SAM" id="MobiDB-lite"/>
    </source>
</evidence>
<evidence type="ECO:0000256" key="4">
    <source>
        <dbReference type="ARBA" id="ARBA00022833"/>
    </source>
</evidence>
<dbReference type="Pfam" id="PF06839">
    <property type="entry name" value="Zn_ribbon_GRF"/>
    <property type="match status" value="1"/>
</dbReference>
<dbReference type="GO" id="GO:0043596">
    <property type="term" value="C:nuclear replication fork"/>
    <property type="evidence" value="ECO:0007669"/>
    <property type="project" value="TreeGrafter"/>
</dbReference>
<dbReference type="InterPro" id="IPR014001">
    <property type="entry name" value="Helicase_ATP-bd"/>
</dbReference>
<keyword evidence="1" id="KW-0479">Metal-binding</keyword>
<evidence type="ECO:0000256" key="1">
    <source>
        <dbReference type="ARBA" id="ARBA00022723"/>
    </source>
</evidence>
<dbReference type="HOGENOM" id="CLU_000315_33_3_1"/>
<dbReference type="GO" id="GO:0008270">
    <property type="term" value="F:zinc ion binding"/>
    <property type="evidence" value="ECO:0007669"/>
    <property type="project" value="UniProtKB-KW"/>
</dbReference>
<dbReference type="PROSITE" id="PS51999">
    <property type="entry name" value="ZF_GRF"/>
    <property type="match status" value="1"/>
</dbReference>
<dbReference type="InterPro" id="IPR000330">
    <property type="entry name" value="SNF2_N"/>
</dbReference>
<dbReference type="Proteomes" id="UP000007014">
    <property type="component" value="Chromosome 18"/>
</dbReference>
<dbReference type="KEGG" id="cme:CYME_CMR070C"/>
<evidence type="ECO:0000259" key="8">
    <source>
        <dbReference type="PROSITE" id="PS51194"/>
    </source>
</evidence>
<feature type="compositionally biased region" description="Basic and acidic residues" evidence="6">
    <location>
        <begin position="799"/>
        <end position="809"/>
    </location>
</feature>
<dbReference type="InterPro" id="IPR038718">
    <property type="entry name" value="SNF2-like_sf"/>
</dbReference>
<dbReference type="GO" id="GO:0031297">
    <property type="term" value="P:replication fork processing"/>
    <property type="evidence" value="ECO:0007669"/>
    <property type="project" value="TreeGrafter"/>
</dbReference>
<feature type="domain" description="Helicase ATP-binding" evidence="7">
    <location>
        <begin position="283"/>
        <end position="441"/>
    </location>
</feature>